<accession>A0A392SH51</accession>
<dbReference type="Proteomes" id="UP000265520">
    <property type="component" value="Unassembled WGS sequence"/>
</dbReference>
<protein>
    <submittedName>
        <fullName evidence="1">Uncharacterized protein</fullName>
    </submittedName>
</protein>
<dbReference type="AlphaFoldDB" id="A0A392SH51"/>
<sequence>IMAGRMNAQIAEALATLAGIMAREVEARLERFMRHKPPTFTGGYNPDGAV</sequence>
<keyword evidence="2" id="KW-1185">Reference proteome</keyword>
<comment type="caution">
    <text evidence="1">The sequence shown here is derived from an EMBL/GenBank/DDBJ whole genome shotgun (WGS) entry which is preliminary data.</text>
</comment>
<name>A0A392SH51_9FABA</name>
<dbReference type="EMBL" id="LXQA010379653">
    <property type="protein sequence ID" value="MCI47969.1"/>
    <property type="molecule type" value="Genomic_DNA"/>
</dbReference>
<feature type="non-terminal residue" evidence="1">
    <location>
        <position position="50"/>
    </location>
</feature>
<evidence type="ECO:0000313" key="1">
    <source>
        <dbReference type="EMBL" id="MCI47969.1"/>
    </source>
</evidence>
<reference evidence="1 2" key="1">
    <citation type="journal article" date="2018" name="Front. Plant Sci.">
        <title>Red Clover (Trifolium pratense) and Zigzag Clover (T. medium) - A Picture of Genomic Similarities and Differences.</title>
        <authorList>
            <person name="Dluhosova J."/>
            <person name="Istvanek J."/>
            <person name="Nedelnik J."/>
            <person name="Repkova J."/>
        </authorList>
    </citation>
    <scope>NUCLEOTIDE SEQUENCE [LARGE SCALE GENOMIC DNA]</scope>
    <source>
        <strain evidence="2">cv. 10/8</strain>
        <tissue evidence="1">Leaf</tissue>
    </source>
</reference>
<organism evidence="1 2">
    <name type="scientific">Trifolium medium</name>
    <dbReference type="NCBI Taxonomy" id="97028"/>
    <lineage>
        <taxon>Eukaryota</taxon>
        <taxon>Viridiplantae</taxon>
        <taxon>Streptophyta</taxon>
        <taxon>Embryophyta</taxon>
        <taxon>Tracheophyta</taxon>
        <taxon>Spermatophyta</taxon>
        <taxon>Magnoliopsida</taxon>
        <taxon>eudicotyledons</taxon>
        <taxon>Gunneridae</taxon>
        <taxon>Pentapetalae</taxon>
        <taxon>rosids</taxon>
        <taxon>fabids</taxon>
        <taxon>Fabales</taxon>
        <taxon>Fabaceae</taxon>
        <taxon>Papilionoideae</taxon>
        <taxon>50 kb inversion clade</taxon>
        <taxon>NPAAA clade</taxon>
        <taxon>Hologalegina</taxon>
        <taxon>IRL clade</taxon>
        <taxon>Trifolieae</taxon>
        <taxon>Trifolium</taxon>
    </lineage>
</organism>
<evidence type="ECO:0000313" key="2">
    <source>
        <dbReference type="Proteomes" id="UP000265520"/>
    </source>
</evidence>
<feature type="non-terminal residue" evidence="1">
    <location>
        <position position="1"/>
    </location>
</feature>
<proteinExistence type="predicted"/>